<gene>
    <name evidence="6" type="ORF">AB1Y20_006764</name>
    <name evidence="7" type="ORF">AB1Y20_006767</name>
</gene>
<reference evidence="7 8" key="1">
    <citation type="journal article" date="2024" name="Science">
        <title>Giant polyketide synthase enzymes in the biosynthesis of giant marine polyether toxins.</title>
        <authorList>
            <person name="Fallon T.R."/>
            <person name="Shende V.V."/>
            <person name="Wierzbicki I.H."/>
            <person name="Pendleton A.L."/>
            <person name="Watervoot N.F."/>
            <person name="Auber R.P."/>
            <person name="Gonzalez D.J."/>
            <person name="Wisecaver J.H."/>
            <person name="Moore B.S."/>
        </authorList>
    </citation>
    <scope>NUCLEOTIDE SEQUENCE [LARGE SCALE GENOMIC DNA]</scope>
    <source>
        <strain evidence="7 8">12B1</strain>
    </source>
</reference>
<keyword evidence="8" id="KW-1185">Reference proteome</keyword>
<comment type="caution">
    <text evidence="7">The sequence shown here is derived from an EMBL/GenBank/DDBJ whole genome shotgun (WGS) entry which is preliminary data.</text>
</comment>
<evidence type="ECO:0000313" key="6">
    <source>
        <dbReference type="EMBL" id="KAL1510457.1"/>
    </source>
</evidence>
<comment type="similarity">
    <text evidence="2">Belongs to the eukaryotic RPC34/RPC39 RNA polymerase subunit family.</text>
</comment>
<evidence type="ECO:0000256" key="3">
    <source>
        <dbReference type="ARBA" id="ARBA00022478"/>
    </source>
</evidence>
<evidence type="ECO:0000256" key="1">
    <source>
        <dbReference type="ARBA" id="ARBA00004123"/>
    </source>
</evidence>
<dbReference type="GO" id="GO:0005654">
    <property type="term" value="C:nucleoplasm"/>
    <property type="evidence" value="ECO:0007669"/>
    <property type="project" value="UniProtKB-ARBA"/>
</dbReference>
<dbReference type="Gene3D" id="1.10.10.10">
    <property type="entry name" value="Winged helix-like DNA-binding domain superfamily/Winged helix DNA-binding domain"/>
    <property type="match status" value="2"/>
</dbReference>
<dbReference type="EMBL" id="JBGBPQ010000015">
    <property type="protein sequence ID" value="KAL1510460.1"/>
    <property type="molecule type" value="Genomic_DNA"/>
</dbReference>
<keyword evidence="5" id="KW-0539">Nucleus</keyword>
<organism evidence="7 8">
    <name type="scientific">Prymnesium parvum</name>
    <name type="common">Toxic golden alga</name>
    <dbReference type="NCBI Taxonomy" id="97485"/>
    <lineage>
        <taxon>Eukaryota</taxon>
        <taxon>Haptista</taxon>
        <taxon>Haptophyta</taxon>
        <taxon>Prymnesiophyceae</taxon>
        <taxon>Prymnesiales</taxon>
        <taxon>Prymnesiaceae</taxon>
        <taxon>Prymnesium</taxon>
    </lineage>
</organism>
<dbReference type="InterPro" id="IPR016049">
    <property type="entry name" value="RNA_pol_Rpc34-like"/>
</dbReference>
<keyword evidence="3" id="KW-0240">DNA-directed RNA polymerase</keyword>
<evidence type="ECO:0000256" key="4">
    <source>
        <dbReference type="ARBA" id="ARBA00023163"/>
    </source>
</evidence>
<dbReference type="InterPro" id="IPR036390">
    <property type="entry name" value="WH_DNA-bd_sf"/>
</dbReference>
<dbReference type="EMBL" id="JBGBPQ010000015">
    <property type="protein sequence ID" value="KAL1510457.1"/>
    <property type="molecule type" value="Genomic_DNA"/>
</dbReference>
<accession>A0AB34J1L9</accession>
<dbReference type="Pfam" id="PF05158">
    <property type="entry name" value="RNA_pol_Rpc34"/>
    <property type="match status" value="1"/>
</dbReference>
<keyword evidence="4" id="KW-0804">Transcription</keyword>
<proteinExistence type="inferred from homology"/>
<sequence>MSGAKKRKAPGGNSAQSAADEILHVCSAPTNSLGVAQDDLEAALANVPKEVLLEALNSLIKRGKLVPCPGVNGKILFRIQSDEVAAKFHGLSAEDRLVYQEVERAGSSGISTRDLCMHTSLQHPQLTKVLKMLETRKLVRPVKSHAAKNKKMYILYDLEASKEITGGAFYSGQDFDHELIIQLQQHALSFIAKEEGANAQKVHEFISKCGLIVGKPLALSDIVSVLDTLVYDGRVEKTRDAFARSGDTVIYRVAHSMSSIDLLVRHYTSVPVGCECLACTTNSTCGVCPTISAWLDQACSKDTFV</sequence>
<dbReference type="PANTHER" id="PTHR12780">
    <property type="entry name" value="RNA POLYMERASE III DNA DIRECTED , 39KD SUBUNIT-RELATED"/>
    <property type="match status" value="1"/>
</dbReference>
<dbReference type="GO" id="GO:0005737">
    <property type="term" value="C:cytoplasm"/>
    <property type="evidence" value="ECO:0007669"/>
    <property type="project" value="UniProtKB-ARBA"/>
</dbReference>
<dbReference type="GO" id="GO:0006383">
    <property type="term" value="P:transcription by RNA polymerase III"/>
    <property type="evidence" value="ECO:0007669"/>
    <property type="project" value="InterPro"/>
</dbReference>
<dbReference type="Proteomes" id="UP001515480">
    <property type="component" value="Unassembled WGS sequence"/>
</dbReference>
<dbReference type="GO" id="GO:0005666">
    <property type="term" value="C:RNA polymerase III complex"/>
    <property type="evidence" value="ECO:0007669"/>
    <property type="project" value="InterPro"/>
</dbReference>
<dbReference type="FunFam" id="1.10.10.10:FF:000116">
    <property type="entry name" value="DNA-directed RNA polymerase III subunit RPC6"/>
    <property type="match status" value="1"/>
</dbReference>
<evidence type="ECO:0008006" key="9">
    <source>
        <dbReference type="Google" id="ProtNLM"/>
    </source>
</evidence>
<protein>
    <recommendedName>
        <fullName evidence="9">DNA-directed RNA polymerase III subunit RPC6</fullName>
    </recommendedName>
</protein>
<evidence type="ECO:0000313" key="8">
    <source>
        <dbReference type="Proteomes" id="UP001515480"/>
    </source>
</evidence>
<dbReference type="SUPFAM" id="SSF46785">
    <property type="entry name" value="Winged helix' DNA-binding domain"/>
    <property type="match status" value="1"/>
</dbReference>
<evidence type="ECO:0000256" key="2">
    <source>
        <dbReference type="ARBA" id="ARBA00011038"/>
    </source>
</evidence>
<dbReference type="InterPro" id="IPR036388">
    <property type="entry name" value="WH-like_DNA-bd_sf"/>
</dbReference>
<evidence type="ECO:0000256" key="5">
    <source>
        <dbReference type="ARBA" id="ARBA00023242"/>
    </source>
</evidence>
<comment type="subcellular location">
    <subcellularLocation>
        <location evidence="1">Nucleus</location>
    </subcellularLocation>
</comment>
<dbReference type="InterPro" id="IPR007832">
    <property type="entry name" value="RNA_pol_Rpc34"/>
</dbReference>
<evidence type="ECO:0000313" key="7">
    <source>
        <dbReference type="EMBL" id="KAL1510460.1"/>
    </source>
</evidence>
<name>A0AB34J1L9_PRYPA</name>
<dbReference type="AlphaFoldDB" id="A0AB34J1L9"/>